<feature type="region of interest" description="Disordered" evidence="1">
    <location>
        <begin position="284"/>
        <end position="342"/>
    </location>
</feature>
<dbReference type="EMBL" id="JANAVB010003000">
    <property type="protein sequence ID" value="KAJ6850353.1"/>
    <property type="molecule type" value="Genomic_DNA"/>
</dbReference>
<reference evidence="2" key="1">
    <citation type="journal article" date="2023" name="GigaByte">
        <title>Genome assembly of the bearded iris, Iris pallida Lam.</title>
        <authorList>
            <person name="Bruccoleri R.E."/>
            <person name="Oakeley E.J."/>
            <person name="Faust A.M.E."/>
            <person name="Altorfer M."/>
            <person name="Dessus-Babus S."/>
            <person name="Burckhardt D."/>
            <person name="Oertli M."/>
            <person name="Naumann U."/>
            <person name="Petersen F."/>
            <person name="Wong J."/>
        </authorList>
    </citation>
    <scope>NUCLEOTIDE SEQUENCE</scope>
    <source>
        <strain evidence="2">GSM-AAB239-AS_SAM_17_03QT</strain>
    </source>
</reference>
<evidence type="ECO:0000256" key="1">
    <source>
        <dbReference type="SAM" id="MobiDB-lite"/>
    </source>
</evidence>
<dbReference type="AlphaFoldDB" id="A0AAX6IBQ4"/>
<evidence type="ECO:0000313" key="3">
    <source>
        <dbReference type="Proteomes" id="UP001140949"/>
    </source>
</evidence>
<comment type="caution">
    <text evidence="2">The sequence shown here is derived from an EMBL/GenBank/DDBJ whole genome shotgun (WGS) entry which is preliminary data.</text>
</comment>
<feature type="compositionally biased region" description="Basic and acidic residues" evidence="1">
    <location>
        <begin position="295"/>
        <end position="305"/>
    </location>
</feature>
<proteinExistence type="predicted"/>
<accession>A0AAX6IBQ4</accession>
<dbReference type="Pfam" id="PF05910">
    <property type="entry name" value="DUF868"/>
    <property type="match status" value="1"/>
</dbReference>
<name>A0AAX6IBQ4_IRIPA</name>
<organism evidence="2 3">
    <name type="scientific">Iris pallida</name>
    <name type="common">Sweet iris</name>
    <dbReference type="NCBI Taxonomy" id="29817"/>
    <lineage>
        <taxon>Eukaryota</taxon>
        <taxon>Viridiplantae</taxon>
        <taxon>Streptophyta</taxon>
        <taxon>Embryophyta</taxon>
        <taxon>Tracheophyta</taxon>
        <taxon>Spermatophyta</taxon>
        <taxon>Magnoliopsida</taxon>
        <taxon>Liliopsida</taxon>
        <taxon>Asparagales</taxon>
        <taxon>Iridaceae</taxon>
        <taxon>Iridoideae</taxon>
        <taxon>Irideae</taxon>
        <taxon>Iris</taxon>
    </lineage>
</organism>
<dbReference type="Proteomes" id="UP001140949">
    <property type="component" value="Unassembled WGS sequence"/>
</dbReference>
<gene>
    <name evidence="2" type="ORF">M6B38_264760</name>
</gene>
<feature type="compositionally biased region" description="Low complexity" evidence="1">
    <location>
        <begin position="318"/>
        <end position="334"/>
    </location>
</feature>
<dbReference type="PANTHER" id="PTHR31972">
    <property type="entry name" value="EXPRESSED PROTEIN"/>
    <property type="match status" value="1"/>
</dbReference>
<evidence type="ECO:0000313" key="2">
    <source>
        <dbReference type="EMBL" id="KAJ6850353.1"/>
    </source>
</evidence>
<dbReference type="PANTHER" id="PTHR31972:SF3">
    <property type="entry name" value="OS09G0416600 PROTEIN"/>
    <property type="match status" value="1"/>
</dbReference>
<keyword evidence="3" id="KW-1185">Reference proteome</keyword>
<sequence length="362" mass="39844">MPDPLPACFGGIAGGPPASTATGPSLTTSVYETLLGVASLTWSRTVLGLLVRVVLRIDEDDEEESEALTFKIRPWLLWKRRGSKRLRVKDRHVDVSWDLSRAKFPATGGPEPSSGYSLSIAVDGEPVLLAGDLKSRAAAKSRLISRREHVGMGEERTYSTRARFGGRERSVAIELDGELLVEVDGKPVVQVRRLRWKFRGSERVNLGGGDRVLVSWDLHDWLFPSKKDTTAAPSSAPDKQQQQLLLSSAPSSDAMFVFRFESEEEEEEEGHFGKEWCFAKNWSETSSSNSNNGGGEKRRSDGNNKKDKRKKRLGKTCSSSSSTTSSASSSASSTVMEWASHEEAELRGRRGDFSLLVYASKS</sequence>
<dbReference type="InterPro" id="IPR008586">
    <property type="entry name" value="DUF868_pln"/>
</dbReference>
<reference evidence="2" key="2">
    <citation type="submission" date="2023-04" db="EMBL/GenBank/DDBJ databases">
        <authorList>
            <person name="Bruccoleri R.E."/>
            <person name="Oakeley E.J."/>
            <person name="Faust A.-M."/>
            <person name="Dessus-Babus S."/>
            <person name="Altorfer M."/>
            <person name="Burckhardt D."/>
            <person name="Oertli M."/>
            <person name="Naumann U."/>
            <person name="Petersen F."/>
            <person name="Wong J."/>
        </authorList>
    </citation>
    <scope>NUCLEOTIDE SEQUENCE</scope>
    <source>
        <strain evidence="2">GSM-AAB239-AS_SAM_17_03QT</strain>
        <tissue evidence="2">Leaf</tissue>
    </source>
</reference>
<protein>
    <submittedName>
        <fullName evidence="2">Uncharacterized protein</fullName>
    </submittedName>
</protein>